<dbReference type="SUPFAM" id="SSF47413">
    <property type="entry name" value="lambda repressor-like DNA-binding domains"/>
    <property type="match status" value="1"/>
</dbReference>
<protein>
    <recommendedName>
        <fullName evidence="3">Transcriptional regulator</fullName>
    </recommendedName>
</protein>
<evidence type="ECO:0008006" key="3">
    <source>
        <dbReference type="Google" id="ProtNLM"/>
    </source>
</evidence>
<keyword evidence="2" id="KW-1185">Reference proteome</keyword>
<comment type="caution">
    <text evidence="1">The sequence shown here is derived from an EMBL/GenBank/DDBJ whole genome shotgun (WGS) entry which is preliminary data.</text>
</comment>
<dbReference type="Proteomes" id="UP000218796">
    <property type="component" value="Unassembled WGS sequence"/>
</dbReference>
<name>A0A2A2M6Z8_9GAMM</name>
<dbReference type="OrthoDB" id="6693632at2"/>
<evidence type="ECO:0000313" key="2">
    <source>
        <dbReference type="Proteomes" id="UP000218796"/>
    </source>
</evidence>
<gene>
    <name evidence="1" type="ORF">CJD50_22900</name>
</gene>
<reference evidence="1 2" key="1">
    <citation type="submission" date="2017-08" db="EMBL/GenBank/DDBJ databases">
        <title>Draft Genome Sequence of Hafnia alvei CITHA-6 Isolated from Raw Bovine Milk.</title>
        <authorList>
            <person name="Culligan E.P."/>
            <person name="Mcsweeney A."/>
            <person name="O'Doherty C."/>
            <person name="Gleeson E."/>
            <person name="O'Riordan D."/>
            <person name="Sleator R.D."/>
        </authorList>
    </citation>
    <scope>NUCLEOTIDE SEQUENCE [LARGE SCALE GENOMIC DNA]</scope>
    <source>
        <strain evidence="1 2">CITHA-6</strain>
    </source>
</reference>
<dbReference type="GO" id="GO:0003677">
    <property type="term" value="F:DNA binding"/>
    <property type="evidence" value="ECO:0007669"/>
    <property type="project" value="InterPro"/>
</dbReference>
<dbReference type="RefSeq" id="WP_095661855.1">
    <property type="nucleotide sequence ID" value="NZ_NQMS01000022.1"/>
</dbReference>
<dbReference type="Pfam" id="PF14549">
    <property type="entry name" value="P22_Cro"/>
    <property type="match status" value="1"/>
</dbReference>
<organism evidence="1 2">
    <name type="scientific">Hafnia paralvei</name>
    <dbReference type="NCBI Taxonomy" id="546367"/>
    <lineage>
        <taxon>Bacteria</taxon>
        <taxon>Pseudomonadati</taxon>
        <taxon>Pseudomonadota</taxon>
        <taxon>Gammaproteobacteria</taxon>
        <taxon>Enterobacterales</taxon>
        <taxon>Hafniaceae</taxon>
        <taxon>Hafnia</taxon>
    </lineage>
</organism>
<dbReference type="AlphaFoldDB" id="A0A2A2M6Z8"/>
<dbReference type="Gene3D" id="1.10.260.40">
    <property type="entry name" value="lambda repressor-like DNA-binding domains"/>
    <property type="match status" value="1"/>
</dbReference>
<accession>A0A2A2M6Z8</accession>
<dbReference type="EMBL" id="NQMS01000022">
    <property type="protein sequence ID" value="PAV94027.1"/>
    <property type="molecule type" value="Genomic_DNA"/>
</dbReference>
<evidence type="ECO:0000313" key="1">
    <source>
        <dbReference type="EMBL" id="PAV94027.1"/>
    </source>
</evidence>
<dbReference type="InterPro" id="IPR010982">
    <property type="entry name" value="Lambda_DNA-bd_dom_sf"/>
</dbReference>
<proteinExistence type="predicted"/>
<sequence length="66" mass="7146">MKKSDVVTYFGSAAKVAKALNIARSSVSGWGVLVPEKRAAKIERMTSGALKYEPALYEQNRNTDAA</sequence>